<dbReference type="NCBIfam" id="TIGR01855">
    <property type="entry name" value="IMP_synth_hisH"/>
    <property type="match status" value="1"/>
</dbReference>
<evidence type="ECO:0000256" key="6">
    <source>
        <dbReference type="ARBA" id="ARBA00023102"/>
    </source>
</evidence>
<comment type="function">
    <text evidence="10">IGPS catalyzes the conversion of PRFAR and glutamine to IGP, AICAR and glutamate. The HisH subunit catalyzes the hydrolysis of glutamine to glutamate and ammonia as part of the synthesis of IGP and AICAR. The resulting ammonia molecule is channeled to the active site of HisF.</text>
</comment>
<protein>
    <recommendedName>
        <fullName evidence="10">Imidazole glycerol phosphate synthase subunit HisH</fullName>
        <ecNumber evidence="10">4.3.2.10</ecNumber>
    </recommendedName>
    <alternativeName>
        <fullName evidence="10">IGP synthase glutaminase subunit</fullName>
        <ecNumber evidence="10">3.5.1.2</ecNumber>
    </alternativeName>
    <alternativeName>
        <fullName evidence="10">IGP synthase subunit HisH</fullName>
    </alternativeName>
    <alternativeName>
        <fullName evidence="10">ImGP synthase subunit HisH</fullName>
        <shortName evidence="10">IGPS subunit HisH</shortName>
    </alternativeName>
</protein>
<evidence type="ECO:0000256" key="10">
    <source>
        <dbReference type="HAMAP-Rule" id="MF_00278"/>
    </source>
</evidence>
<sequence length="243" mass="26169">MKNIIIDTGCANLFSVESAIKRLGYQVVISDDPKIISQADKVFLPGVGNARHAMENIRQKNLADTIKALKQPVLGFCLGMQLMAESSTEGIKPSTEGIKPSTEGIKPSTEGIKPSTEGIKPSTEGLKPSAESAVNEENKIKGLAVIPTTISPLQAEGKRLPHMGWNTLTSISDHPVFAGINPGDYFYFVHSFAAPKSEFTVASCEYGTTFSAAIAKDNFIGCQFHPERSGALGRKIIENFLEL</sequence>
<comment type="pathway">
    <text evidence="1 10">Amino-acid biosynthesis; L-histidine biosynthesis; L-histidine from 5-phospho-alpha-D-ribose 1-diphosphate: step 5/9.</text>
</comment>
<feature type="active site" evidence="10">
    <location>
        <position position="227"/>
    </location>
</feature>
<keyword evidence="5 10" id="KW-0315">Glutamine amidotransferase</keyword>
<evidence type="ECO:0000256" key="1">
    <source>
        <dbReference type="ARBA" id="ARBA00005091"/>
    </source>
</evidence>
<evidence type="ECO:0000256" key="11">
    <source>
        <dbReference type="SAM" id="MobiDB-lite"/>
    </source>
</evidence>
<evidence type="ECO:0000256" key="4">
    <source>
        <dbReference type="ARBA" id="ARBA00022801"/>
    </source>
</evidence>
<evidence type="ECO:0000256" key="9">
    <source>
        <dbReference type="ARBA" id="ARBA00049534"/>
    </source>
</evidence>
<gene>
    <name evidence="10 13" type="primary">hisH</name>
    <name evidence="13" type="ORF">H3N35_09545</name>
</gene>
<organism evidence="13 14">
    <name type="scientific">Thalassomonas haliotis</name>
    <dbReference type="NCBI Taxonomy" id="485448"/>
    <lineage>
        <taxon>Bacteria</taxon>
        <taxon>Pseudomonadati</taxon>
        <taxon>Pseudomonadota</taxon>
        <taxon>Gammaproteobacteria</taxon>
        <taxon>Alteromonadales</taxon>
        <taxon>Colwelliaceae</taxon>
        <taxon>Thalassomonas</taxon>
    </lineage>
</organism>
<dbReference type="CDD" id="cd01748">
    <property type="entry name" value="GATase1_IGP_Synthase"/>
    <property type="match status" value="1"/>
</dbReference>
<keyword evidence="10" id="KW-0963">Cytoplasm</keyword>
<dbReference type="EC" id="3.5.1.2" evidence="10"/>
<dbReference type="EMBL" id="CP059693">
    <property type="protein sequence ID" value="WDE13646.1"/>
    <property type="molecule type" value="Genomic_DNA"/>
</dbReference>
<evidence type="ECO:0000259" key="12">
    <source>
        <dbReference type="Pfam" id="PF00117"/>
    </source>
</evidence>
<evidence type="ECO:0000256" key="5">
    <source>
        <dbReference type="ARBA" id="ARBA00022962"/>
    </source>
</evidence>
<keyword evidence="6 10" id="KW-0368">Histidine biosynthesis</keyword>
<dbReference type="PANTHER" id="PTHR42701:SF1">
    <property type="entry name" value="IMIDAZOLE GLYCEROL PHOSPHATE SYNTHASE SUBUNIT HISH"/>
    <property type="match status" value="1"/>
</dbReference>
<keyword evidence="4 10" id="KW-0378">Hydrolase</keyword>
<reference evidence="13 14" key="1">
    <citation type="journal article" date="2022" name="Mar. Drugs">
        <title>Bioassay-Guided Fractionation Leads to the Detection of Cholic Acid Generated by the Rare Thalassomonas sp.</title>
        <authorList>
            <person name="Pheiffer F."/>
            <person name="Schneider Y.K."/>
            <person name="Hansen E.H."/>
            <person name="Andersen J.H."/>
            <person name="Isaksson J."/>
            <person name="Busche T."/>
            <person name="R C."/>
            <person name="Kalinowski J."/>
            <person name="Zyl L.V."/>
            <person name="Trindade M."/>
        </authorList>
    </citation>
    <scope>NUCLEOTIDE SEQUENCE [LARGE SCALE GENOMIC DNA]</scope>
    <source>
        <strain evidence="13 14">A5K-61T</strain>
    </source>
</reference>
<feature type="region of interest" description="Disordered" evidence="11">
    <location>
        <begin position="88"/>
        <end position="133"/>
    </location>
</feature>
<dbReference type="PROSITE" id="PS51273">
    <property type="entry name" value="GATASE_TYPE_1"/>
    <property type="match status" value="1"/>
</dbReference>
<keyword evidence="7 10" id="KW-0456">Lyase</keyword>
<comment type="subunit">
    <text evidence="2 10">Heterodimer of HisH and HisF.</text>
</comment>
<name>A0ABY7VKS9_9GAMM</name>
<proteinExistence type="inferred from homology"/>
<evidence type="ECO:0000256" key="8">
    <source>
        <dbReference type="ARBA" id="ARBA00047838"/>
    </source>
</evidence>
<dbReference type="InterPro" id="IPR010139">
    <property type="entry name" value="Imidazole-glycPsynth_HisH"/>
</dbReference>
<feature type="domain" description="Glutamine amidotransferase" evidence="12">
    <location>
        <begin position="5"/>
        <end position="241"/>
    </location>
</feature>
<dbReference type="InterPro" id="IPR029062">
    <property type="entry name" value="Class_I_gatase-like"/>
</dbReference>
<feature type="active site" description="Nucleophile" evidence="10">
    <location>
        <position position="77"/>
    </location>
</feature>
<dbReference type="Pfam" id="PF00117">
    <property type="entry name" value="GATase"/>
    <property type="match status" value="1"/>
</dbReference>
<dbReference type="Gene3D" id="3.40.50.880">
    <property type="match status" value="1"/>
</dbReference>
<dbReference type="RefSeq" id="WP_274054044.1">
    <property type="nucleotide sequence ID" value="NZ_CP059693.1"/>
</dbReference>
<feature type="active site" evidence="10">
    <location>
        <position position="225"/>
    </location>
</feature>
<comment type="catalytic activity">
    <reaction evidence="9 10">
        <text>L-glutamine + H2O = L-glutamate + NH4(+)</text>
        <dbReference type="Rhea" id="RHEA:15889"/>
        <dbReference type="ChEBI" id="CHEBI:15377"/>
        <dbReference type="ChEBI" id="CHEBI:28938"/>
        <dbReference type="ChEBI" id="CHEBI:29985"/>
        <dbReference type="ChEBI" id="CHEBI:58359"/>
        <dbReference type="EC" id="3.5.1.2"/>
    </reaction>
</comment>
<evidence type="ECO:0000313" key="14">
    <source>
        <dbReference type="Proteomes" id="UP001215231"/>
    </source>
</evidence>
<evidence type="ECO:0000256" key="2">
    <source>
        <dbReference type="ARBA" id="ARBA00011152"/>
    </source>
</evidence>
<dbReference type="PIRSF" id="PIRSF000495">
    <property type="entry name" value="Amidotransf_hisH"/>
    <property type="match status" value="1"/>
</dbReference>
<dbReference type="Proteomes" id="UP001215231">
    <property type="component" value="Chromosome"/>
</dbReference>
<keyword evidence="3 10" id="KW-0028">Amino-acid biosynthesis</keyword>
<evidence type="ECO:0000256" key="3">
    <source>
        <dbReference type="ARBA" id="ARBA00022605"/>
    </source>
</evidence>
<comment type="catalytic activity">
    <reaction evidence="8 10">
        <text>5-[(5-phospho-1-deoxy-D-ribulos-1-ylimino)methylamino]-1-(5-phospho-beta-D-ribosyl)imidazole-4-carboxamide + L-glutamine = D-erythro-1-(imidazol-4-yl)glycerol 3-phosphate + 5-amino-1-(5-phospho-beta-D-ribosyl)imidazole-4-carboxamide + L-glutamate + H(+)</text>
        <dbReference type="Rhea" id="RHEA:24793"/>
        <dbReference type="ChEBI" id="CHEBI:15378"/>
        <dbReference type="ChEBI" id="CHEBI:29985"/>
        <dbReference type="ChEBI" id="CHEBI:58278"/>
        <dbReference type="ChEBI" id="CHEBI:58359"/>
        <dbReference type="ChEBI" id="CHEBI:58475"/>
        <dbReference type="ChEBI" id="CHEBI:58525"/>
        <dbReference type="EC" id="4.3.2.10"/>
    </reaction>
</comment>
<evidence type="ECO:0000256" key="7">
    <source>
        <dbReference type="ARBA" id="ARBA00023239"/>
    </source>
</evidence>
<dbReference type="SUPFAM" id="SSF52317">
    <property type="entry name" value="Class I glutamine amidotransferase-like"/>
    <property type="match status" value="1"/>
</dbReference>
<dbReference type="InterPro" id="IPR017926">
    <property type="entry name" value="GATASE"/>
</dbReference>
<dbReference type="EC" id="4.3.2.10" evidence="10"/>
<keyword evidence="14" id="KW-1185">Reference proteome</keyword>
<dbReference type="PANTHER" id="PTHR42701">
    <property type="entry name" value="IMIDAZOLE GLYCEROL PHOSPHATE SYNTHASE SUBUNIT HISH"/>
    <property type="match status" value="1"/>
</dbReference>
<evidence type="ECO:0000313" key="13">
    <source>
        <dbReference type="EMBL" id="WDE13646.1"/>
    </source>
</evidence>
<comment type="subcellular location">
    <subcellularLocation>
        <location evidence="10">Cytoplasm</location>
    </subcellularLocation>
</comment>
<dbReference type="HAMAP" id="MF_00278">
    <property type="entry name" value="HisH"/>
    <property type="match status" value="1"/>
</dbReference>
<accession>A0ABY7VKS9</accession>